<evidence type="ECO:0000256" key="3">
    <source>
        <dbReference type="ARBA" id="ARBA00022694"/>
    </source>
</evidence>
<evidence type="ECO:0000256" key="2">
    <source>
        <dbReference type="ARBA" id="ARBA00005642"/>
    </source>
</evidence>
<comment type="catalytic activity">
    <reaction evidence="1 5">
        <text>uridine(55) in tRNA = pseudouridine(55) in tRNA</text>
        <dbReference type="Rhea" id="RHEA:42532"/>
        <dbReference type="Rhea" id="RHEA-COMP:10101"/>
        <dbReference type="Rhea" id="RHEA-COMP:10102"/>
        <dbReference type="ChEBI" id="CHEBI:65314"/>
        <dbReference type="ChEBI" id="CHEBI:65315"/>
        <dbReference type="EC" id="5.4.99.25"/>
    </reaction>
</comment>
<dbReference type="InterPro" id="IPR020103">
    <property type="entry name" value="PsdUridine_synth_cat_dom_sf"/>
</dbReference>
<keyword evidence="3 5" id="KW-0819">tRNA processing</keyword>
<dbReference type="HAMAP" id="MF_01080">
    <property type="entry name" value="TruB_bact"/>
    <property type="match status" value="1"/>
</dbReference>
<keyword evidence="9" id="KW-1185">Reference proteome</keyword>
<dbReference type="Gene3D" id="3.30.2350.10">
    <property type="entry name" value="Pseudouridine synthase"/>
    <property type="match status" value="1"/>
</dbReference>
<dbReference type="InterPro" id="IPR014780">
    <property type="entry name" value="tRNA_psdUridine_synth_TruB"/>
</dbReference>
<dbReference type="PANTHER" id="PTHR13767:SF2">
    <property type="entry name" value="PSEUDOURIDYLATE SYNTHASE TRUB1"/>
    <property type="match status" value="1"/>
</dbReference>
<dbReference type="EMBL" id="JAMXIB010000004">
    <property type="protein sequence ID" value="MCO5724547.1"/>
    <property type="molecule type" value="Genomic_DNA"/>
</dbReference>
<comment type="similarity">
    <text evidence="2 5">Belongs to the pseudouridine synthase TruB family. Type 1 subfamily.</text>
</comment>
<reference evidence="8 9" key="1">
    <citation type="submission" date="2022-06" db="EMBL/GenBank/DDBJ databases">
        <authorList>
            <person name="Xuan X."/>
        </authorList>
    </citation>
    <scope>NUCLEOTIDE SEQUENCE [LARGE SCALE GENOMIC DNA]</scope>
    <source>
        <strain evidence="8 9">2V75</strain>
    </source>
</reference>
<evidence type="ECO:0000313" key="8">
    <source>
        <dbReference type="EMBL" id="MCO5724547.1"/>
    </source>
</evidence>
<comment type="caution">
    <text evidence="8">The sequence shown here is derived from an EMBL/GenBank/DDBJ whole genome shotgun (WGS) entry which is preliminary data.</text>
</comment>
<gene>
    <name evidence="5 8" type="primary">truB</name>
    <name evidence="8" type="ORF">NG653_06745</name>
</gene>
<dbReference type="RefSeq" id="WP_252740923.1">
    <property type="nucleotide sequence ID" value="NZ_JAMXIB010000004.1"/>
</dbReference>
<keyword evidence="4 5" id="KW-0413">Isomerase</keyword>
<evidence type="ECO:0000259" key="6">
    <source>
        <dbReference type="Pfam" id="PF01509"/>
    </source>
</evidence>
<dbReference type="Pfam" id="PF01509">
    <property type="entry name" value="TruB_N"/>
    <property type="match status" value="1"/>
</dbReference>
<organism evidence="8 9">
    <name type="scientific">Robiginitalea marina</name>
    <dbReference type="NCBI Taxonomy" id="2954105"/>
    <lineage>
        <taxon>Bacteria</taxon>
        <taxon>Pseudomonadati</taxon>
        <taxon>Bacteroidota</taxon>
        <taxon>Flavobacteriia</taxon>
        <taxon>Flavobacteriales</taxon>
        <taxon>Flavobacteriaceae</taxon>
        <taxon>Robiginitalea</taxon>
    </lineage>
</organism>
<evidence type="ECO:0000256" key="1">
    <source>
        <dbReference type="ARBA" id="ARBA00000385"/>
    </source>
</evidence>
<dbReference type="Proteomes" id="UP001206312">
    <property type="component" value="Unassembled WGS sequence"/>
</dbReference>
<dbReference type="InterPro" id="IPR002501">
    <property type="entry name" value="PsdUridine_synth_N"/>
</dbReference>
<feature type="domain" description="Pseudouridine synthase II N-terminal" evidence="6">
    <location>
        <begin position="37"/>
        <end position="186"/>
    </location>
</feature>
<dbReference type="SUPFAM" id="SSF55120">
    <property type="entry name" value="Pseudouridine synthase"/>
    <property type="match status" value="1"/>
</dbReference>
<dbReference type="NCBIfam" id="TIGR00431">
    <property type="entry name" value="TruB"/>
    <property type="match status" value="1"/>
</dbReference>
<evidence type="ECO:0000256" key="5">
    <source>
        <dbReference type="HAMAP-Rule" id="MF_01080"/>
    </source>
</evidence>
<dbReference type="PANTHER" id="PTHR13767">
    <property type="entry name" value="TRNA-PSEUDOURIDINE SYNTHASE"/>
    <property type="match status" value="1"/>
</dbReference>
<sequence>MELTKNAFLEGQTLLIDKPLGWSSFQALNAVKWTLRRALSLKKIKVGHAGTLDPLATGLLIICTGKSTKTIPELQGMEKEYTGTFFLGATTPSYDLETPVDATYPTEHITPELLDAAVKAFTGEILQQPPVFSALKKEGKRLYEYARKGTPVDIPKRAVHIAEFELTRVALPEIDFRVRCSKGTYIRSLAHEFGRALGSGAYLAALKRTKIGPYDVNKAIPPDQFRALFRDAGFNFSSGSGEGD</sequence>
<dbReference type="EC" id="5.4.99.25" evidence="5"/>
<dbReference type="Pfam" id="PF16198">
    <property type="entry name" value="TruB_C_2"/>
    <property type="match status" value="1"/>
</dbReference>
<dbReference type="InterPro" id="IPR032819">
    <property type="entry name" value="TruB_C"/>
</dbReference>
<name>A0ABT1AX19_9FLAO</name>
<feature type="domain" description="tRNA pseudouridylate synthase B C-terminal" evidence="7">
    <location>
        <begin position="187"/>
        <end position="227"/>
    </location>
</feature>
<evidence type="ECO:0000259" key="7">
    <source>
        <dbReference type="Pfam" id="PF16198"/>
    </source>
</evidence>
<comment type="function">
    <text evidence="5">Responsible for synthesis of pseudouridine from uracil-55 in the psi GC loop of transfer RNAs.</text>
</comment>
<protein>
    <recommendedName>
        <fullName evidence="5">tRNA pseudouridine synthase B</fullName>
        <ecNumber evidence="5">5.4.99.25</ecNumber>
    </recommendedName>
    <alternativeName>
        <fullName evidence="5">tRNA pseudouridine(55) synthase</fullName>
        <shortName evidence="5">Psi55 synthase</shortName>
    </alternativeName>
    <alternativeName>
        <fullName evidence="5">tRNA pseudouridylate synthase</fullName>
    </alternativeName>
    <alternativeName>
        <fullName evidence="5">tRNA-uridine isomerase</fullName>
    </alternativeName>
</protein>
<feature type="active site" description="Nucleophile" evidence="5">
    <location>
        <position position="53"/>
    </location>
</feature>
<evidence type="ECO:0000256" key="4">
    <source>
        <dbReference type="ARBA" id="ARBA00023235"/>
    </source>
</evidence>
<dbReference type="CDD" id="cd02573">
    <property type="entry name" value="PseudoU_synth_EcTruB"/>
    <property type="match status" value="1"/>
</dbReference>
<proteinExistence type="inferred from homology"/>
<dbReference type="GO" id="GO:0160148">
    <property type="term" value="F:tRNA pseudouridine(55) synthase activity"/>
    <property type="evidence" value="ECO:0007669"/>
    <property type="project" value="UniProtKB-EC"/>
</dbReference>
<evidence type="ECO:0000313" key="9">
    <source>
        <dbReference type="Proteomes" id="UP001206312"/>
    </source>
</evidence>
<accession>A0ABT1AX19</accession>